<dbReference type="GO" id="GO:0006935">
    <property type="term" value="P:chemotaxis"/>
    <property type="evidence" value="ECO:0007669"/>
    <property type="project" value="UniProtKB-KW"/>
</dbReference>
<dbReference type="PANTHER" id="PTHR43531">
    <property type="entry name" value="PROTEIN ICFG"/>
    <property type="match status" value="1"/>
</dbReference>
<dbReference type="InterPro" id="IPR004090">
    <property type="entry name" value="Chemotax_Me-accpt_rcpt"/>
</dbReference>
<evidence type="ECO:0000313" key="6">
    <source>
        <dbReference type="EMBL" id="KAB8038974.1"/>
    </source>
</evidence>
<dbReference type="PANTHER" id="PTHR43531:SF11">
    <property type="entry name" value="METHYL-ACCEPTING CHEMOTAXIS PROTEIN 3"/>
    <property type="match status" value="1"/>
</dbReference>
<evidence type="ECO:0000256" key="4">
    <source>
        <dbReference type="SAM" id="Phobius"/>
    </source>
</evidence>
<dbReference type="GO" id="GO:0004888">
    <property type="term" value="F:transmembrane signaling receptor activity"/>
    <property type="evidence" value="ECO:0007669"/>
    <property type="project" value="InterPro"/>
</dbReference>
<evidence type="ECO:0000256" key="2">
    <source>
        <dbReference type="ARBA" id="ARBA00029447"/>
    </source>
</evidence>
<reference evidence="6 7" key="1">
    <citation type="submission" date="2019-10" db="EMBL/GenBank/DDBJ databases">
        <title>New species of Slilvanegrellaceae.</title>
        <authorList>
            <person name="Pitt A."/>
            <person name="Hahn M.W."/>
        </authorList>
    </citation>
    <scope>NUCLEOTIDE SEQUENCE [LARGE SCALE GENOMIC DNA]</scope>
    <source>
        <strain evidence="6 7">SP-Ram-0.45-NSY-1</strain>
    </source>
</reference>
<evidence type="ECO:0000256" key="1">
    <source>
        <dbReference type="ARBA" id="ARBA00022500"/>
    </source>
</evidence>
<dbReference type="RefSeq" id="WP_153420371.1">
    <property type="nucleotide sequence ID" value="NZ_WFLM01000003.1"/>
</dbReference>
<dbReference type="GO" id="GO:0005886">
    <property type="term" value="C:plasma membrane"/>
    <property type="evidence" value="ECO:0007669"/>
    <property type="project" value="TreeGrafter"/>
</dbReference>
<dbReference type="AlphaFoldDB" id="A0A6N6VUS0"/>
<keyword evidence="4" id="KW-0812">Transmembrane</keyword>
<feature type="transmembrane region" description="Helical" evidence="4">
    <location>
        <begin position="189"/>
        <end position="213"/>
    </location>
</feature>
<dbReference type="PROSITE" id="PS50111">
    <property type="entry name" value="CHEMOTAXIS_TRANSDUC_2"/>
    <property type="match status" value="1"/>
</dbReference>
<gene>
    <name evidence="6" type="ORF">GCL60_08940</name>
</gene>
<dbReference type="InterPro" id="IPR004089">
    <property type="entry name" value="MCPsignal_dom"/>
</dbReference>
<comment type="similarity">
    <text evidence="2">Belongs to the methyl-accepting chemotaxis (MCP) protein family.</text>
</comment>
<dbReference type="InterPro" id="IPR051310">
    <property type="entry name" value="MCP_chemotaxis"/>
</dbReference>
<comment type="caution">
    <text evidence="6">The sequence shown here is derived from an EMBL/GenBank/DDBJ whole genome shotgun (WGS) entry which is preliminary data.</text>
</comment>
<sequence>MNNKSLSYKIITSVSILVSLILFSCIYCIYMINKTQVYAQDTATNWLPSIEAFARINKEIGNISRRSLSIMASKFANDLEGMDKKFAGLTDFREKLDKEIKGYITNGLIGPGEQPFYDATLASYNEYMKTLDEQIGLLKENKMIESYQVYANKGLPALFKFMDAVSKETQFNSDGALNSTKQGSNLTSITNWTMIAVLLCSFIISFIIIFTIFKLTNTIKYSIESLKKQGDSTMKISKTLMHSSQSLSESVTEQAASVHETTAAINEITSMVNKTSENAQESTNVAKSASQKAESSQDTMKKLVNSMETIQESNSQLQNIAEIINQIHAKTSVINDIVSKTELLSLNASIESARAGEYGKGFAVVAEEVGNLAKISGKSAHEIQELIVKSQEEVNKILNITKDRVAEGKVVTTEAQESFVHISEDIISMVSVIEQISAATKEQDIGVRQITTAMSEIDRATQRNQTSVNETAQSSNELVEQGEKLIQNTNEIEVLILGRKNKAA</sequence>
<protein>
    <recommendedName>
        <fullName evidence="5">Methyl-accepting transducer domain-containing protein</fullName>
    </recommendedName>
</protein>
<keyword evidence="4" id="KW-1133">Transmembrane helix</keyword>
<accession>A0A6N6VUS0</accession>
<dbReference type="SUPFAM" id="SSF58104">
    <property type="entry name" value="Methyl-accepting chemotaxis protein (MCP) signaling domain"/>
    <property type="match status" value="1"/>
</dbReference>
<dbReference type="EMBL" id="WFLM01000003">
    <property type="protein sequence ID" value="KAB8038974.1"/>
    <property type="molecule type" value="Genomic_DNA"/>
</dbReference>
<dbReference type="Gene3D" id="1.10.287.950">
    <property type="entry name" value="Methyl-accepting chemotaxis protein"/>
    <property type="match status" value="1"/>
</dbReference>
<evidence type="ECO:0000259" key="5">
    <source>
        <dbReference type="PROSITE" id="PS50111"/>
    </source>
</evidence>
<evidence type="ECO:0000313" key="7">
    <source>
        <dbReference type="Proteomes" id="UP000437748"/>
    </source>
</evidence>
<proteinExistence type="inferred from homology"/>
<dbReference type="SMART" id="SM00283">
    <property type="entry name" value="MA"/>
    <property type="match status" value="1"/>
</dbReference>
<keyword evidence="4" id="KW-0472">Membrane</keyword>
<dbReference type="InterPro" id="IPR024478">
    <property type="entry name" value="HlyB_4HB_MCP"/>
</dbReference>
<organism evidence="6 7">
    <name type="scientific">Silvanigrella paludirubra</name>
    <dbReference type="NCBI Taxonomy" id="2499159"/>
    <lineage>
        <taxon>Bacteria</taxon>
        <taxon>Pseudomonadati</taxon>
        <taxon>Bdellovibrionota</taxon>
        <taxon>Oligoflexia</taxon>
        <taxon>Silvanigrellales</taxon>
        <taxon>Silvanigrellaceae</taxon>
        <taxon>Silvanigrella</taxon>
    </lineage>
</organism>
<evidence type="ECO:0000256" key="3">
    <source>
        <dbReference type="PROSITE-ProRule" id="PRU00284"/>
    </source>
</evidence>
<dbReference type="PRINTS" id="PR00260">
    <property type="entry name" value="CHEMTRNSDUCR"/>
</dbReference>
<dbReference type="Pfam" id="PF12729">
    <property type="entry name" value="4HB_MCP_1"/>
    <property type="match status" value="1"/>
</dbReference>
<dbReference type="GO" id="GO:0007165">
    <property type="term" value="P:signal transduction"/>
    <property type="evidence" value="ECO:0007669"/>
    <property type="project" value="UniProtKB-KW"/>
</dbReference>
<keyword evidence="7" id="KW-1185">Reference proteome</keyword>
<feature type="domain" description="Methyl-accepting transducer" evidence="5">
    <location>
        <begin position="229"/>
        <end position="479"/>
    </location>
</feature>
<dbReference type="PROSITE" id="PS51257">
    <property type="entry name" value="PROKAR_LIPOPROTEIN"/>
    <property type="match status" value="1"/>
</dbReference>
<feature type="transmembrane region" description="Helical" evidence="4">
    <location>
        <begin position="6"/>
        <end position="30"/>
    </location>
</feature>
<dbReference type="OrthoDB" id="5288115at2"/>
<dbReference type="Proteomes" id="UP000437748">
    <property type="component" value="Unassembled WGS sequence"/>
</dbReference>
<keyword evidence="1" id="KW-0145">Chemotaxis</keyword>
<name>A0A6N6VUS0_9BACT</name>
<dbReference type="Pfam" id="PF00015">
    <property type="entry name" value="MCPsignal"/>
    <property type="match status" value="1"/>
</dbReference>
<keyword evidence="3" id="KW-0807">Transducer</keyword>